<gene>
    <name evidence="2" type="ORF">L249_4611</name>
</gene>
<comment type="caution">
    <text evidence="2">The sequence shown here is derived from an EMBL/GenBank/DDBJ whole genome shotgun (WGS) entry which is preliminary data.</text>
</comment>
<dbReference type="Proteomes" id="UP000253664">
    <property type="component" value="Unassembled WGS sequence"/>
</dbReference>
<sequence>MESFFKRCGRPSQYSVRIYEARKNERRGSEPAKETKMDAGSRCPNNYRLPRASQPPVHTVIHTDRPYLCDVRMYISYTNKPVPQFFFFFLGGGGGGTLRPHLGLLRQRACRNSSARSNMQAKKESQDKRPKKRPFCACRQRTAHAVRRLEMTTTALAKCLPALTPDEAGSGARCR</sequence>
<evidence type="ECO:0000313" key="2">
    <source>
        <dbReference type="EMBL" id="RCI11976.1"/>
    </source>
</evidence>
<feature type="compositionally biased region" description="Basic and acidic residues" evidence="1">
    <location>
        <begin position="19"/>
        <end position="39"/>
    </location>
</feature>
<reference evidence="2 3" key="1">
    <citation type="journal article" date="2015" name="BMC Genomics">
        <title>Insights from the genome of Ophiocordyceps polyrhachis-furcata to pathogenicity and host specificity in insect fungi.</title>
        <authorList>
            <person name="Wichadakul D."/>
            <person name="Kobmoo N."/>
            <person name="Ingsriswang S."/>
            <person name="Tangphatsornruang S."/>
            <person name="Chantasingh D."/>
            <person name="Luangsa-ard J.J."/>
            <person name="Eurwilaichitr L."/>
        </authorList>
    </citation>
    <scope>NUCLEOTIDE SEQUENCE [LARGE SCALE GENOMIC DNA]</scope>
    <source>
        <strain evidence="2 3">BCC 54312</strain>
    </source>
</reference>
<evidence type="ECO:0000256" key="1">
    <source>
        <dbReference type="SAM" id="MobiDB-lite"/>
    </source>
</evidence>
<evidence type="ECO:0000313" key="3">
    <source>
        <dbReference type="Proteomes" id="UP000253664"/>
    </source>
</evidence>
<organism evidence="2 3">
    <name type="scientific">Ophiocordyceps polyrhachis-furcata BCC 54312</name>
    <dbReference type="NCBI Taxonomy" id="1330021"/>
    <lineage>
        <taxon>Eukaryota</taxon>
        <taxon>Fungi</taxon>
        <taxon>Dikarya</taxon>
        <taxon>Ascomycota</taxon>
        <taxon>Pezizomycotina</taxon>
        <taxon>Sordariomycetes</taxon>
        <taxon>Hypocreomycetidae</taxon>
        <taxon>Hypocreales</taxon>
        <taxon>Ophiocordycipitaceae</taxon>
        <taxon>Ophiocordyceps</taxon>
    </lineage>
</organism>
<feature type="region of interest" description="Disordered" evidence="1">
    <location>
        <begin position="111"/>
        <end position="134"/>
    </location>
</feature>
<dbReference type="AlphaFoldDB" id="A0A367LC34"/>
<dbReference type="EMBL" id="LKCN02000008">
    <property type="protein sequence ID" value="RCI11976.1"/>
    <property type="molecule type" value="Genomic_DNA"/>
</dbReference>
<keyword evidence="3" id="KW-1185">Reference proteome</keyword>
<protein>
    <submittedName>
        <fullName evidence="2">Uncharacterized protein</fullName>
    </submittedName>
</protein>
<proteinExistence type="predicted"/>
<name>A0A367LC34_9HYPO</name>
<accession>A0A367LC34</accession>
<feature type="region of interest" description="Disordered" evidence="1">
    <location>
        <begin position="19"/>
        <end position="51"/>
    </location>
</feature>
<feature type="compositionally biased region" description="Polar residues" evidence="1">
    <location>
        <begin position="111"/>
        <end position="120"/>
    </location>
</feature>